<proteinExistence type="inferred from homology"/>
<dbReference type="PANTHER" id="PTHR33798">
    <property type="entry name" value="FLAVOPROTEIN OXYGENASE"/>
    <property type="match status" value="1"/>
</dbReference>
<dbReference type="InterPro" id="IPR036063">
    <property type="entry name" value="Smr_dom_sf"/>
</dbReference>
<evidence type="ECO:0000259" key="5">
    <source>
        <dbReference type="SMART" id="SM00903"/>
    </source>
</evidence>
<dbReference type="SUPFAM" id="SSF160443">
    <property type="entry name" value="SMR domain-like"/>
    <property type="match status" value="1"/>
</dbReference>
<evidence type="ECO:0000313" key="6">
    <source>
        <dbReference type="EMBL" id="THG94099.1"/>
    </source>
</evidence>
<evidence type="ECO:0000256" key="3">
    <source>
        <dbReference type="ARBA" id="ARBA00022643"/>
    </source>
</evidence>
<keyword evidence="7" id="KW-1185">Reference proteome</keyword>
<keyword evidence="3" id="KW-0288">FMN</keyword>
<evidence type="ECO:0000256" key="4">
    <source>
        <dbReference type="ARBA" id="ARBA00038054"/>
    </source>
</evidence>
<feature type="domain" description="Flavin reductase like" evidence="5">
    <location>
        <begin position="140"/>
        <end position="298"/>
    </location>
</feature>
<dbReference type="SUPFAM" id="SSF50475">
    <property type="entry name" value="FMN-binding split barrel"/>
    <property type="match status" value="1"/>
</dbReference>
<dbReference type="InterPro" id="IPR002563">
    <property type="entry name" value="Flavin_Rdtase-like_dom"/>
</dbReference>
<evidence type="ECO:0000256" key="1">
    <source>
        <dbReference type="ARBA" id="ARBA00001917"/>
    </source>
</evidence>
<evidence type="ECO:0000313" key="7">
    <source>
        <dbReference type="Proteomes" id="UP000309038"/>
    </source>
</evidence>
<dbReference type="Pfam" id="PF01613">
    <property type="entry name" value="Flavin_Reduct"/>
    <property type="match status" value="1"/>
</dbReference>
<dbReference type="InterPro" id="IPR012349">
    <property type="entry name" value="Split_barrel_FMN-bd"/>
</dbReference>
<comment type="caution">
    <text evidence="6">The sequence shown here is derived from an EMBL/GenBank/DDBJ whole genome shotgun (WGS) entry which is preliminary data.</text>
</comment>
<dbReference type="Gene3D" id="2.30.110.10">
    <property type="entry name" value="Electron Transport, Fmn-binding Protein, Chain A"/>
    <property type="match status" value="1"/>
</dbReference>
<dbReference type="EMBL" id="SGPJ01000503">
    <property type="protein sequence ID" value="THG94099.1"/>
    <property type="molecule type" value="Genomic_DNA"/>
</dbReference>
<comment type="cofactor">
    <cofactor evidence="1">
        <name>FMN</name>
        <dbReference type="ChEBI" id="CHEBI:58210"/>
    </cofactor>
</comment>
<organism evidence="6 7">
    <name type="scientific">Hermanssonia centrifuga</name>
    <dbReference type="NCBI Taxonomy" id="98765"/>
    <lineage>
        <taxon>Eukaryota</taxon>
        <taxon>Fungi</taxon>
        <taxon>Dikarya</taxon>
        <taxon>Basidiomycota</taxon>
        <taxon>Agaricomycotina</taxon>
        <taxon>Agaricomycetes</taxon>
        <taxon>Polyporales</taxon>
        <taxon>Meruliaceae</taxon>
        <taxon>Hermanssonia</taxon>
    </lineage>
</organism>
<protein>
    <recommendedName>
        <fullName evidence="5">Flavin reductase like domain-containing protein</fullName>
    </recommendedName>
</protein>
<dbReference type="AlphaFoldDB" id="A0A4S4KCS8"/>
<accession>A0A4S4KCS8</accession>
<reference evidence="6 7" key="1">
    <citation type="submission" date="2019-02" db="EMBL/GenBank/DDBJ databases">
        <title>Genome sequencing of the rare red list fungi Phlebia centrifuga.</title>
        <authorList>
            <person name="Buettner E."/>
            <person name="Kellner H."/>
        </authorList>
    </citation>
    <scope>NUCLEOTIDE SEQUENCE [LARGE SCALE GENOMIC DNA]</scope>
    <source>
        <strain evidence="6 7">DSM 108282</strain>
    </source>
</reference>
<dbReference type="SMART" id="SM00903">
    <property type="entry name" value="Flavin_Reduct"/>
    <property type="match status" value="1"/>
</dbReference>
<dbReference type="GO" id="GO:0010181">
    <property type="term" value="F:FMN binding"/>
    <property type="evidence" value="ECO:0007669"/>
    <property type="project" value="InterPro"/>
</dbReference>
<comment type="similarity">
    <text evidence="4">Belongs to the flavoredoxin family.</text>
</comment>
<dbReference type="Gene3D" id="3.30.1370.110">
    <property type="match status" value="1"/>
</dbReference>
<dbReference type="Proteomes" id="UP000309038">
    <property type="component" value="Unassembled WGS sequence"/>
</dbReference>
<sequence>MHYFGFGTENNIESNPGEVDLHGLYVKEATFFTEQSIQEAQRRGHTELRLILGTITPEFLGEGLHLRNGATKIKFVTIEELMSKYVICPFIQFPSFSLNINAFLTRLDGKEWQEGEKEGWKVMHTDNIENPMDVYRLMLSGIVPRPIAFVSSVSETGEENLAPFSWFSMIAHNPPLVSITCLNRDGKPKDTLSNIRLSKSFAVNIISQPFVEQVHITAIDSPPEVSEWDLSGLTKVPSIHIKAPRIKESAFSMECELFQVIDIPHPDTGVATSFMVLGLVKYIHVQNAVLHEDGVVDPTKLKPVAQLGDISYSTFGVPFRIPGREMDGPGGRK</sequence>
<keyword evidence="2" id="KW-0285">Flavoprotein</keyword>
<evidence type="ECO:0000256" key="2">
    <source>
        <dbReference type="ARBA" id="ARBA00022630"/>
    </source>
</evidence>
<dbReference type="PANTHER" id="PTHR33798:SF5">
    <property type="entry name" value="FLAVIN REDUCTASE LIKE DOMAIN-CONTAINING PROTEIN"/>
    <property type="match status" value="1"/>
</dbReference>
<gene>
    <name evidence="6" type="ORF">EW026_g7302</name>
</gene>
<name>A0A4S4KCS8_9APHY</name>